<reference evidence="3" key="1">
    <citation type="submission" date="2022-11" db="UniProtKB">
        <authorList>
            <consortium name="WormBaseParasite"/>
        </authorList>
    </citation>
    <scope>IDENTIFICATION</scope>
</reference>
<dbReference type="SUPFAM" id="SSF81321">
    <property type="entry name" value="Family A G protein-coupled receptor-like"/>
    <property type="match status" value="1"/>
</dbReference>
<feature type="transmembrane region" description="Helical" evidence="1">
    <location>
        <begin position="138"/>
        <end position="162"/>
    </location>
</feature>
<evidence type="ECO:0000313" key="2">
    <source>
        <dbReference type="Proteomes" id="UP000887566"/>
    </source>
</evidence>
<dbReference type="PANTHER" id="PTHR23021:SF11">
    <property type="entry name" value="SERPENTINE RECEPTOR, CLASS T"/>
    <property type="match status" value="1"/>
</dbReference>
<dbReference type="Gene3D" id="1.20.1070.10">
    <property type="entry name" value="Rhodopsin 7-helix transmembrane proteins"/>
    <property type="match status" value="1"/>
</dbReference>
<feature type="transmembrane region" description="Helical" evidence="1">
    <location>
        <begin position="182"/>
        <end position="204"/>
    </location>
</feature>
<keyword evidence="2" id="KW-1185">Reference proteome</keyword>
<feature type="transmembrane region" description="Helical" evidence="1">
    <location>
        <begin position="20"/>
        <end position="45"/>
    </location>
</feature>
<protein>
    <submittedName>
        <fullName evidence="3">Uncharacterized protein</fullName>
    </submittedName>
</protein>
<dbReference type="PANTHER" id="PTHR23021">
    <property type="entry name" value="SERPENTINE RECEPTOR, CLASS T"/>
    <property type="match status" value="1"/>
</dbReference>
<keyword evidence="1" id="KW-0472">Membrane</keyword>
<evidence type="ECO:0000256" key="1">
    <source>
        <dbReference type="SAM" id="Phobius"/>
    </source>
</evidence>
<evidence type="ECO:0000313" key="3">
    <source>
        <dbReference type="WBParaSite" id="PSAMB.scaffold3649size17436.g22173.t1"/>
    </source>
</evidence>
<dbReference type="Pfam" id="PF10321">
    <property type="entry name" value="7TM_GPCR_Srt"/>
    <property type="match status" value="1"/>
</dbReference>
<dbReference type="InterPro" id="IPR019425">
    <property type="entry name" value="7TM_GPCR_serpentine_rcpt_Srt"/>
</dbReference>
<dbReference type="Proteomes" id="UP000887566">
    <property type="component" value="Unplaced"/>
</dbReference>
<feature type="transmembrane region" description="Helical" evidence="1">
    <location>
        <begin position="57"/>
        <end position="81"/>
    </location>
</feature>
<dbReference type="AlphaFoldDB" id="A0A914WBJ8"/>
<name>A0A914WBJ8_9BILA</name>
<feature type="transmembrane region" description="Helical" evidence="1">
    <location>
        <begin position="96"/>
        <end position="117"/>
    </location>
</feature>
<proteinExistence type="predicted"/>
<accession>A0A914WBJ8</accession>
<keyword evidence="1" id="KW-0812">Transmembrane</keyword>
<sequence length="280" mass="32213">MSNVSNNSLLTDSVEVAPNRLIGVFYFTHGIVFLIPLVLCLPVMAQKEQRKHSCYKIMLVMTTLDIINLCTSSILSGYYSYNGIQYCCGHETSMRIIGRFALGFFFMYTSTCVLLAFNRFIDFYSDDLTERLFGKRRTWYWSVVPLLYGAYFFTPWSTTIVYNSQFDIWIFTQDETGKKGVIIHTINNVMTAALLFVLYSLICYQLRRYFSIQPTTQSNDAAARRISSMQKQVIVQSVMICSLTVISCLAYVIVQYTDNFPPALYKTTQIIWQIMHGTSP</sequence>
<dbReference type="WBParaSite" id="PSAMB.scaffold3649size17436.g22173.t1">
    <property type="protein sequence ID" value="PSAMB.scaffold3649size17436.g22173.t1"/>
    <property type="gene ID" value="PSAMB.scaffold3649size17436.g22173"/>
</dbReference>
<organism evidence="2 3">
    <name type="scientific">Plectus sambesii</name>
    <dbReference type="NCBI Taxonomy" id="2011161"/>
    <lineage>
        <taxon>Eukaryota</taxon>
        <taxon>Metazoa</taxon>
        <taxon>Ecdysozoa</taxon>
        <taxon>Nematoda</taxon>
        <taxon>Chromadorea</taxon>
        <taxon>Plectida</taxon>
        <taxon>Plectina</taxon>
        <taxon>Plectoidea</taxon>
        <taxon>Plectidae</taxon>
        <taxon>Plectus</taxon>
    </lineage>
</organism>
<feature type="transmembrane region" description="Helical" evidence="1">
    <location>
        <begin position="233"/>
        <end position="254"/>
    </location>
</feature>
<keyword evidence="1" id="KW-1133">Transmembrane helix</keyword>